<dbReference type="OrthoDB" id="9788922at2"/>
<organism evidence="9 10">
    <name type="scientific">Chitinivibrio alkaliphilus ACht1</name>
    <dbReference type="NCBI Taxonomy" id="1313304"/>
    <lineage>
        <taxon>Bacteria</taxon>
        <taxon>Pseudomonadati</taxon>
        <taxon>Fibrobacterota</taxon>
        <taxon>Chitinivibrionia</taxon>
        <taxon>Chitinivibrionales</taxon>
        <taxon>Chitinivibrionaceae</taxon>
        <taxon>Chitinivibrio</taxon>
    </lineage>
</organism>
<dbReference type="PANTHER" id="PTHR11839:SF18">
    <property type="entry name" value="NUDIX HYDROLASE DOMAIN-CONTAINING PROTEIN"/>
    <property type="match status" value="1"/>
</dbReference>
<dbReference type="Pfam" id="PF00293">
    <property type="entry name" value="NUDIX"/>
    <property type="match status" value="1"/>
</dbReference>
<dbReference type="GO" id="GO:0080041">
    <property type="term" value="F:ADP-ribose pyrophosphohydrolase activity"/>
    <property type="evidence" value="ECO:0007669"/>
    <property type="project" value="TreeGrafter"/>
</dbReference>
<evidence type="ECO:0000256" key="6">
    <source>
        <dbReference type="ARBA" id="ARBA00032162"/>
    </source>
</evidence>
<dbReference type="InterPro" id="IPR015797">
    <property type="entry name" value="NUDIX_hydrolase-like_dom_sf"/>
</dbReference>
<dbReference type="CDD" id="cd03424">
    <property type="entry name" value="NUDIX_ADPRase_Nudt5_UGPPase_Nudt14"/>
    <property type="match status" value="1"/>
</dbReference>
<evidence type="ECO:0000313" key="10">
    <source>
        <dbReference type="Proteomes" id="UP000017148"/>
    </source>
</evidence>
<evidence type="ECO:0000256" key="4">
    <source>
        <dbReference type="ARBA" id="ARBA00016377"/>
    </source>
</evidence>
<keyword evidence="5" id="KW-0378">Hydrolase</keyword>
<gene>
    <name evidence="9" type="ORF">CALK_1640</name>
</gene>
<evidence type="ECO:0000256" key="3">
    <source>
        <dbReference type="ARBA" id="ARBA00007275"/>
    </source>
</evidence>
<evidence type="ECO:0000256" key="7">
    <source>
        <dbReference type="ARBA" id="ARBA00032272"/>
    </source>
</evidence>
<dbReference type="STRING" id="1313304.CALK_1640"/>
<evidence type="ECO:0000256" key="1">
    <source>
        <dbReference type="ARBA" id="ARBA00000847"/>
    </source>
</evidence>
<evidence type="ECO:0000256" key="5">
    <source>
        <dbReference type="ARBA" id="ARBA00022801"/>
    </source>
</evidence>
<accession>U7D4K1</accession>
<evidence type="ECO:0000313" key="9">
    <source>
        <dbReference type="EMBL" id="ERP31439.1"/>
    </source>
</evidence>
<dbReference type="GO" id="GO:0080042">
    <property type="term" value="F:ADP-glucose pyrophosphohydrolase activity"/>
    <property type="evidence" value="ECO:0007669"/>
    <property type="project" value="TreeGrafter"/>
</dbReference>
<dbReference type="SUPFAM" id="SSF55811">
    <property type="entry name" value="Nudix"/>
    <property type="match status" value="1"/>
</dbReference>
<dbReference type="PANTHER" id="PTHR11839">
    <property type="entry name" value="UDP/ADP-SUGAR PYROPHOSPHATASE"/>
    <property type="match status" value="1"/>
</dbReference>
<evidence type="ECO:0000259" key="8">
    <source>
        <dbReference type="Pfam" id="PF00293"/>
    </source>
</evidence>
<dbReference type="GO" id="GO:0006753">
    <property type="term" value="P:nucleoside phosphate metabolic process"/>
    <property type="evidence" value="ECO:0007669"/>
    <property type="project" value="TreeGrafter"/>
</dbReference>
<dbReference type="EMBL" id="ASJR01000013">
    <property type="protein sequence ID" value="ERP31439.1"/>
    <property type="molecule type" value="Genomic_DNA"/>
</dbReference>
<dbReference type="Proteomes" id="UP000017148">
    <property type="component" value="Unassembled WGS sequence"/>
</dbReference>
<protein>
    <recommendedName>
        <fullName evidence="4">GDP-mannose pyrophosphatase</fullName>
    </recommendedName>
    <alternativeName>
        <fullName evidence="6">GDP-mannose hydrolase</fullName>
    </alternativeName>
    <alternativeName>
        <fullName evidence="7">GDPMK</fullName>
    </alternativeName>
</protein>
<sequence>MNFFTQYAKAARWKKKIDRSLCRFVGADVRASHRKNDGSLLFAYVESHVLSPQGQTLPGILFLRGDAVVIVPHIICKEEGRSFFLMVNQRRIADGEVHCEFPAGMLDDEVDNPRGVACRELEEETGMCIGATDLFLLHHKPLFTSPGGSDEAVWFLVSPKNFPVVSAVL</sequence>
<comment type="cofactor">
    <cofactor evidence="2">
        <name>Mg(2+)</name>
        <dbReference type="ChEBI" id="CHEBI:18420"/>
    </cofactor>
</comment>
<dbReference type="Gene3D" id="3.90.79.10">
    <property type="entry name" value="Nucleoside Triphosphate Pyrophosphohydrolase"/>
    <property type="match status" value="1"/>
</dbReference>
<dbReference type="RefSeq" id="WP_022637088.1">
    <property type="nucleotide sequence ID" value="NZ_ASJR01000013.1"/>
</dbReference>
<comment type="similarity">
    <text evidence="3">Belongs to the Nudix hydrolase family. NudK subfamily.</text>
</comment>
<feature type="domain" description="Nudix hydrolase" evidence="8">
    <location>
        <begin position="71"/>
        <end position="146"/>
    </location>
</feature>
<evidence type="ECO:0000256" key="2">
    <source>
        <dbReference type="ARBA" id="ARBA00001946"/>
    </source>
</evidence>
<comment type="caution">
    <text evidence="9">The sequence shown here is derived from an EMBL/GenBank/DDBJ whole genome shotgun (WGS) entry which is preliminary data.</text>
</comment>
<name>U7D4K1_9BACT</name>
<dbReference type="GO" id="GO:0019693">
    <property type="term" value="P:ribose phosphate metabolic process"/>
    <property type="evidence" value="ECO:0007669"/>
    <property type="project" value="TreeGrafter"/>
</dbReference>
<dbReference type="AlphaFoldDB" id="U7D4K1"/>
<reference evidence="9 10" key="1">
    <citation type="journal article" date="2013" name="Environ. Microbiol.">
        <title>Genome analysis of Chitinivibrio alkaliphilus gen. nov., sp. nov., a novel extremely haloalkaliphilic anaerobic chitinolytic bacterium from the candidate phylum Termite Group 3.</title>
        <authorList>
            <person name="Sorokin D.Y."/>
            <person name="Gumerov V.M."/>
            <person name="Rakitin A.L."/>
            <person name="Beletsky A.V."/>
            <person name="Damste J.S."/>
            <person name="Muyzer G."/>
            <person name="Mardanov A.V."/>
            <person name="Ravin N.V."/>
        </authorList>
    </citation>
    <scope>NUCLEOTIDE SEQUENCE [LARGE SCALE GENOMIC DNA]</scope>
    <source>
        <strain evidence="9 10">ACht1</strain>
    </source>
</reference>
<dbReference type="eggNOG" id="COG0494">
    <property type="taxonomic scope" value="Bacteria"/>
</dbReference>
<dbReference type="InterPro" id="IPR000086">
    <property type="entry name" value="NUDIX_hydrolase_dom"/>
</dbReference>
<keyword evidence="10" id="KW-1185">Reference proteome</keyword>
<proteinExistence type="inferred from homology"/>
<comment type="catalytic activity">
    <reaction evidence="1">
        <text>GDP-alpha-D-mannose + H2O = alpha-D-mannose 1-phosphate + GMP + 2 H(+)</text>
        <dbReference type="Rhea" id="RHEA:27978"/>
        <dbReference type="ChEBI" id="CHEBI:15377"/>
        <dbReference type="ChEBI" id="CHEBI:15378"/>
        <dbReference type="ChEBI" id="CHEBI:57527"/>
        <dbReference type="ChEBI" id="CHEBI:58115"/>
        <dbReference type="ChEBI" id="CHEBI:58409"/>
    </reaction>
</comment>